<evidence type="ECO:0000313" key="2">
    <source>
        <dbReference type="Proteomes" id="UP000248703"/>
    </source>
</evidence>
<gene>
    <name evidence="1" type="ORF">LY08_02670</name>
</gene>
<evidence type="ECO:0000313" key="1">
    <source>
        <dbReference type="EMBL" id="RAJ11785.1"/>
    </source>
</evidence>
<reference evidence="1 2" key="1">
    <citation type="submission" date="2018-06" db="EMBL/GenBank/DDBJ databases">
        <title>Genomic Encyclopedia of Archaeal and Bacterial Type Strains, Phase II (KMG-II): from individual species to whole genera.</title>
        <authorList>
            <person name="Goeker M."/>
        </authorList>
    </citation>
    <scope>NUCLEOTIDE SEQUENCE [LARGE SCALE GENOMIC DNA]</scope>
    <source>
        <strain evidence="1 2">DSM 24464</strain>
    </source>
</reference>
<keyword evidence="2" id="KW-1185">Reference proteome</keyword>
<dbReference type="OrthoDB" id="1436858at2"/>
<organism evidence="1 2">
    <name type="scientific">Olleya aquimaris</name>
    <dbReference type="NCBI Taxonomy" id="639310"/>
    <lineage>
        <taxon>Bacteria</taxon>
        <taxon>Pseudomonadati</taxon>
        <taxon>Bacteroidota</taxon>
        <taxon>Flavobacteriia</taxon>
        <taxon>Flavobacteriales</taxon>
        <taxon>Flavobacteriaceae</taxon>
    </lineage>
</organism>
<dbReference type="RefSeq" id="WP_111660906.1">
    <property type="nucleotide sequence ID" value="NZ_QLLO01000013.1"/>
</dbReference>
<proteinExistence type="predicted"/>
<dbReference type="AlphaFoldDB" id="A0A327R6C5"/>
<dbReference type="PROSITE" id="PS51257">
    <property type="entry name" value="PROKAR_LIPOPROTEIN"/>
    <property type="match status" value="1"/>
</dbReference>
<dbReference type="Proteomes" id="UP000248703">
    <property type="component" value="Unassembled WGS sequence"/>
</dbReference>
<comment type="caution">
    <text evidence="1">The sequence shown here is derived from an EMBL/GenBank/DDBJ whole genome shotgun (WGS) entry which is preliminary data.</text>
</comment>
<sequence length="183" mass="20478">MKKTLLALSVITITFTSCKTETDPFLVQNQNIGLLTDSTEVKDLKVIFANDSIISPIAGDEFTGTLNTIDIYEKGGKHLLSLTPNQSLDSTATISSIKIKDPRFKTEKGITINSTFKDIKSNYTITKIQNSFRSISVFVKESDVFFLIDKNELPAEFRFDISKTVEEANIPESAKIKHFMVGW</sequence>
<protein>
    <submittedName>
        <fullName evidence="1">Uncharacterized protein</fullName>
    </submittedName>
</protein>
<dbReference type="EMBL" id="QLLO01000013">
    <property type="protein sequence ID" value="RAJ11785.1"/>
    <property type="molecule type" value="Genomic_DNA"/>
</dbReference>
<name>A0A327R6C5_9FLAO</name>
<accession>A0A327R6C5</accession>